<evidence type="ECO:0000313" key="2">
    <source>
        <dbReference type="Proteomes" id="UP001281147"/>
    </source>
</evidence>
<comment type="caution">
    <text evidence="1">The sequence shown here is derived from an EMBL/GenBank/DDBJ whole genome shotgun (WGS) entry which is preliminary data.</text>
</comment>
<name>A0ACC3MHR3_9PEZI</name>
<keyword evidence="2" id="KW-1185">Reference proteome</keyword>
<reference evidence="1" key="1">
    <citation type="submission" date="2023-07" db="EMBL/GenBank/DDBJ databases">
        <title>Black Yeasts Isolated from many extreme environments.</title>
        <authorList>
            <person name="Coleine C."/>
            <person name="Stajich J.E."/>
            <person name="Selbmann L."/>
        </authorList>
    </citation>
    <scope>NUCLEOTIDE SEQUENCE</scope>
    <source>
        <strain evidence="1">CCFEE 5714</strain>
    </source>
</reference>
<organism evidence="1 2">
    <name type="scientific">Vermiconidia calcicola</name>
    <dbReference type="NCBI Taxonomy" id="1690605"/>
    <lineage>
        <taxon>Eukaryota</taxon>
        <taxon>Fungi</taxon>
        <taxon>Dikarya</taxon>
        <taxon>Ascomycota</taxon>
        <taxon>Pezizomycotina</taxon>
        <taxon>Dothideomycetes</taxon>
        <taxon>Dothideomycetidae</taxon>
        <taxon>Mycosphaerellales</taxon>
        <taxon>Extremaceae</taxon>
        <taxon>Vermiconidia</taxon>
    </lineage>
</organism>
<accession>A0ACC3MHR3</accession>
<dbReference type="EMBL" id="JAUTXU010000249">
    <property type="protein sequence ID" value="KAK3695983.1"/>
    <property type="molecule type" value="Genomic_DNA"/>
</dbReference>
<protein>
    <submittedName>
        <fullName evidence="1">Uncharacterized protein</fullName>
    </submittedName>
</protein>
<sequence>MLTPRSSKHTRPRKVATFMRRLRTSLVHLVRCDVRLAKASNGKLYTKLDPTKRQIRLLKLAEQDHHQSGEYDLECTLTTASLDDPLTYDALSYAWGDPSVRVPILIDGQVFLVTLNLHEALKGLRDKGAFSDYLWADAICINQSDLAERGQQVGMMGDVYRRASTVHVWLGVELPLVQHTFEYLERALEHADDFGHFAGEGHDHGIAVDEEALICLNELFSLSWFQRLWVMQEVVVAKRRLMHCGKASTRLECFDYGIAYLSVAVNAEIEALALSKRPTNMHYDAFSRNYWKTGQLSPSISDWSARTWSPLPLDDIADAFVAGSKRLAADSRDHVYALLGFLPPAIGIIPDYTLSTEVVFRTSTLQMLKWTDSLHWLIYSSPQPGRSLPSWVLDFRRLNRPDEALRNTASNVPCLIEEQSPGQLRVHAIFIDGIKDLARGSDGIKDEVQIREALIRWQTVATSPRSQEVDTNSLESETRDCFWRSVTMNYLIHPITKHVTAGDSSEVGATELQMWLADKNYLPAERLRALWRLNVFSKVWVYTFFTTAMGRCGLATVDLMVEEGDKIAVLAGLNTPVILRPLPDRDQDKYELLGACYCDGVMNREAIPTVDVPTTGTALDYGFEEIVLV</sequence>
<dbReference type="Proteomes" id="UP001281147">
    <property type="component" value="Unassembled WGS sequence"/>
</dbReference>
<evidence type="ECO:0000313" key="1">
    <source>
        <dbReference type="EMBL" id="KAK3695983.1"/>
    </source>
</evidence>
<proteinExistence type="predicted"/>
<gene>
    <name evidence="1" type="ORF">LTR37_018201</name>
</gene>